<evidence type="ECO:0000256" key="2">
    <source>
        <dbReference type="SAM" id="Phobius"/>
    </source>
</evidence>
<gene>
    <name evidence="3" type="ORF">SAMN04488519_103180</name>
</gene>
<proteinExistence type="predicted"/>
<dbReference type="InterPro" id="IPR045749">
    <property type="entry name" value="DUF6090"/>
</dbReference>
<accession>A0A1I5DWW7</accession>
<dbReference type="RefSeq" id="WP_139217444.1">
    <property type="nucleotide sequence ID" value="NZ_FOVW01000003.1"/>
</dbReference>
<organism evidence="3 4">
    <name type="scientific">Algoriphagus ornithinivorans</name>
    <dbReference type="NCBI Taxonomy" id="226506"/>
    <lineage>
        <taxon>Bacteria</taxon>
        <taxon>Pseudomonadati</taxon>
        <taxon>Bacteroidota</taxon>
        <taxon>Cytophagia</taxon>
        <taxon>Cytophagales</taxon>
        <taxon>Cyclobacteriaceae</taxon>
        <taxon>Algoriphagus</taxon>
    </lineage>
</organism>
<keyword evidence="2" id="KW-0812">Transmembrane</keyword>
<feature type="transmembrane region" description="Helical" evidence="2">
    <location>
        <begin position="21"/>
        <end position="40"/>
    </location>
</feature>
<dbReference type="AlphaFoldDB" id="A0A1I5DWW7"/>
<reference evidence="4" key="1">
    <citation type="submission" date="2016-10" db="EMBL/GenBank/DDBJ databases">
        <authorList>
            <person name="Varghese N."/>
            <person name="Submissions S."/>
        </authorList>
    </citation>
    <scope>NUCLEOTIDE SEQUENCE [LARGE SCALE GENOMIC DNA]</scope>
    <source>
        <strain evidence="4">DSM 15282</strain>
    </source>
</reference>
<keyword evidence="1" id="KW-0175">Coiled coil</keyword>
<dbReference type="Pfam" id="PF19578">
    <property type="entry name" value="DUF6090"/>
    <property type="match status" value="1"/>
</dbReference>
<name>A0A1I5DWW7_9BACT</name>
<dbReference type="Proteomes" id="UP000199564">
    <property type="component" value="Unassembled WGS sequence"/>
</dbReference>
<feature type="coiled-coil region" evidence="1">
    <location>
        <begin position="215"/>
        <end position="242"/>
    </location>
</feature>
<dbReference type="STRING" id="226506.SAMN04488519_103180"/>
<evidence type="ECO:0000313" key="4">
    <source>
        <dbReference type="Proteomes" id="UP000199564"/>
    </source>
</evidence>
<evidence type="ECO:0000313" key="3">
    <source>
        <dbReference type="EMBL" id="SFO03647.1"/>
    </source>
</evidence>
<evidence type="ECO:0000256" key="1">
    <source>
        <dbReference type="SAM" id="Coils"/>
    </source>
</evidence>
<protein>
    <submittedName>
        <fullName evidence="3">Uncharacterized protein</fullName>
    </submittedName>
</protein>
<keyword evidence="2" id="KW-0472">Membrane</keyword>
<keyword evidence="4" id="KW-1185">Reference proteome</keyword>
<sequence length="243" mass="28909">MISFFRKIRQKLLTQNRVTRYLIYALGEIFLVVIGILIALQVNNWNEERKEHKKEREQLFFALENLKTDSISIDSIKSRTDKILAVHHNLILLSENKITEDAVGNLDLIRASEPNILIIKKNNSNLPNEVKDQELRKILLDHYLLIDWLEFTILNHNEIIEVMVRPFLAEKKLLNFGQQIETDRQKFDLINDERFFEEFKNEEIRQVLFESGVKLRIMRSNIERFAQKNEDLKQAIMSYLNKN</sequence>
<keyword evidence="2" id="KW-1133">Transmembrane helix</keyword>
<dbReference type="EMBL" id="FOVW01000003">
    <property type="protein sequence ID" value="SFO03647.1"/>
    <property type="molecule type" value="Genomic_DNA"/>
</dbReference>